<dbReference type="CDD" id="cd00610">
    <property type="entry name" value="OAT_like"/>
    <property type="match status" value="1"/>
</dbReference>
<dbReference type="GO" id="GO:0030170">
    <property type="term" value="F:pyridoxal phosphate binding"/>
    <property type="evidence" value="ECO:0007669"/>
    <property type="project" value="InterPro"/>
</dbReference>
<evidence type="ECO:0000256" key="6">
    <source>
        <dbReference type="RuleBase" id="RU003560"/>
    </source>
</evidence>
<comment type="caution">
    <text evidence="7">The sequence shown here is derived from an EMBL/GenBank/DDBJ whole genome shotgun (WGS) entry which is preliminary data.</text>
</comment>
<dbReference type="Gene3D" id="3.40.640.10">
    <property type="entry name" value="Type I PLP-dependent aspartate aminotransferase-like (Major domain)"/>
    <property type="match status" value="1"/>
</dbReference>
<dbReference type="PANTHER" id="PTHR43094">
    <property type="entry name" value="AMINOTRANSFERASE"/>
    <property type="match status" value="1"/>
</dbReference>
<proteinExistence type="inferred from homology"/>
<sequence>MLNEKPTQNDNVTGSTYRFWHPMAHPNDWSGRDPLRIVKGDGLYVWDDKGRKMLDGFAGLWCVNIGHNRPEVKAAIGKQMDELAYYQLFDGVSHPGAEKLSNKLIQLTAQEGMSRVLYGMGGSDGVETALKVARQYWILKDEPKRTRFISLKNAYHGVHIGGTSVSGLPIYRLSYGPMLEGCSQIESPWLYRNPWNCDDPTTLGKLVAEQLERDIVYYGADTIAAFIAEPVQGAGGVIVPPANFWPLVREVCDRYGVLLIADEVVTGFGRSGAMFGSRGWGVKPDIMVFAKALTAGYVPLSATVFNHRIEEAYSSNQDARGLLMTGYTYGGHPLGCAAALAVLDIVENENLPANAAHMGEYLLGQLQSFEQRFRSVGNVRGKGLMIAIDLVENKLTKTPLAPNNNLAFRIAEATRNAGAVVRPVGPKLVLAPPLIIDKAGCDLLVSALNTAFEKEDQ</sequence>
<keyword evidence="3 7" id="KW-0032">Aminotransferase</keyword>
<accession>A0A2U1TSQ9</accession>
<dbReference type="EMBL" id="QDKJ01000007">
    <property type="protein sequence ID" value="PWC12436.1"/>
    <property type="molecule type" value="Genomic_DNA"/>
</dbReference>
<dbReference type="Proteomes" id="UP000245138">
    <property type="component" value="Unassembled WGS sequence"/>
</dbReference>
<evidence type="ECO:0000313" key="8">
    <source>
        <dbReference type="Proteomes" id="UP000245138"/>
    </source>
</evidence>
<dbReference type="AlphaFoldDB" id="A0A2U1TSQ9"/>
<evidence type="ECO:0000256" key="2">
    <source>
        <dbReference type="ARBA" id="ARBA00008954"/>
    </source>
</evidence>
<dbReference type="InterPro" id="IPR049704">
    <property type="entry name" value="Aminotrans_3_PPA_site"/>
</dbReference>
<evidence type="ECO:0000256" key="1">
    <source>
        <dbReference type="ARBA" id="ARBA00001933"/>
    </source>
</evidence>
<dbReference type="InterPro" id="IPR015422">
    <property type="entry name" value="PyrdxlP-dep_Trfase_small"/>
</dbReference>
<comment type="similarity">
    <text evidence="2 6">Belongs to the class-III pyridoxal-phosphate-dependent aminotransferase family.</text>
</comment>
<keyword evidence="5 6" id="KW-0663">Pyridoxal phosphate</keyword>
<dbReference type="PANTHER" id="PTHR43094:SF1">
    <property type="entry name" value="AMINOTRANSFERASE CLASS-III"/>
    <property type="match status" value="1"/>
</dbReference>
<keyword evidence="8" id="KW-1185">Reference proteome</keyword>
<dbReference type="PIRSF" id="PIRSF000521">
    <property type="entry name" value="Transaminase_4ab_Lys_Orn"/>
    <property type="match status" value="1"/>
</dbReference>
<dbReference type="OrthoDB" id="9801052at2"/>
<dbReference type="FunFam" id="3.40.640.10:FF:000014">
    <property type="entry name" value="Adenosylmethionine-8-amino-7-oxononanoate aminotransferase, probable"/>
    <property type="match status" value="1"/>
</dbReference>
<evidence type="ECO:0000256" key="5">
    <source>
        <dbReference type="ARBA" id="ARBA00022898"/>
    </source>
</evidence>
<organism evidence="7 8">
    <name type="scientific">Brenneria roseae subsp. americana</name>
    <dbReference type="NCBI Taxonomy" id="1508507"/>
    <lineage>
        <taxon>Bacteria</taxon>
        <taxon>Pseudomonadati</taxon>
        <taxon>Pseudomonadota</taxon>
        <taxon>Gammaproteobacteria</taxon>
        <taxon>Enterobacterales</taxon>
        <taxon>Pectobacteriaceae</taxon>
        <taxon>Brenneria</taxon>
    </lineage>
</organism>
<gene>
    <name evidence="7" type="ORF">B4923_10725</name>
</gene>
<evidence type="ECO:0000256" key="4">
    <source>
        <dbReference type="ARBA" id="ARBA00022679"/>
    </source>
</evidence>
<evidence type="ECO:0000256" key="3">
    <source>
        <dbReference type="ARBA" id="ARBA00022576"/>
    </source>
</evidence>
<dbReference type="InterPro" id="IPR015421">
    <property type="entry name" value="PyrdxlP-dep_Trfase_major"/>
</dbReference>
<dbReference type="InterPro" id="IPR005814">
    <property type="entry name" value="Aminotrans_3"/>
</dbReference>
<dbReference type="InterPro" id="IPR015424">
    <property type="entry name" value="PyrdxlP-dep_Trfase"/>
</dbReference>
<dbReference type="Pfam" id="PF00202">
    <property type="entry name" value="Aminotran_3"/>
    <property type="match status" value="1"/>
</dbReference>
<protein>
    <submittedName>
        <fullName evidence="7">Aspartate aminotransferase family protein</fullName>
    </submittedName>
</protein>
<dbReference type="SUPFAM" id="SSF53383">
    <property type="entry name" value="PLP-dependent transferases"/>
    <property type="match status" value="1"/>
</dbReference>
<dbReference type="Gene3D" id="3.90.1150.10">
    <property type="entry name" value="Aspartate Aminotransferase, domain 1"/>
    <property type="match status" value="1"/>
</dbReference>
<keyword evidence="4 7" id="KW-0808">Transferase</keyword>
<dbReference type="GO" id="GO:0008483">
    <property type="term" value="F:transaminase activity"/>
    <property type="evidence" value="ECO:0007669"/>
    <property type="project" value="UniProtKB-KW"/>
</dbReference>
<comment type="cofactor">
    <cofactor evidence="1">
        <name>pyridoxal 5'-phosphate</name>
        <dbReference type="ChEBI" id="CHEBI:597326"/>
    </cofactor>
</comment>
<name>A0A2U1TSQ9_9GAMM</name>
<dbReference type="NCBIfam" id="NF005683">
    <property type="entry name" value="PRK07481.1"/>
    <property type="match status" value="1"/>
</dbReference>
<dbReference type="PROSITE" id="PS00600">
    <property type="entry name" value="AA_TRANSFER_CLASS_3"/>
    <property type="match status" value="1"/>
</dbReference>
<evidence type="ECO:0000313" key="7">
    <source>
        <dbReference type="EMBL" id="PWC12436.1"/>
    </source>
</evidence>
<reference evidence="7 8" key="1">
    <citation type="submission" date="2018-04" db="EMBL/GenBank/DDBJ databases">
        <title>Brenneria corticis sp.nov.</title>
        <authorList>
            <person name="Li Y."/>
        </authorList>
    </citation>
    <scope>NUCLEOTIDE SEQUENCE [LARGE SCALE GENOMIC DNA]</scope>
    <source>
        <strain evidence="7 8">LMG 27715</strain>
    </source>
</reference>